<evidence type="ECO:0000256" key="1">
    <source>
        <dbReference type="SAM" id="Coils"/>
    </source>
</evidence>
<proteinExistence type="predicted"/>
<evidence type="ECO:0000313" key="4">
    <source>
        <dbReference type="Proteomes" id="UP000075886"/>
    </source>
</evidence>
<feature type="region of interest" description="Disordered" evidence="2">
    <location>
        <begin position="136"/>
        <end position="176"/>
    </location>
</feature>
<reference evidence="4" key="1">
    <citation type="submission" date="2014-01" db="EMBL/GenBank/DDBJ databases">
        <title>The Genome Sequence of Anopheles farauti FAR1 (V2).</title>
        <authorList>
            <consortium name="The Broad Institute Genomics Platform"/>
            <person name="Neafsey D.E."/>
            <person name="Besansky N."/>
            <person name="Howell P."/>
            <person name="Walton C."/>
            <person name="Young S.K."/>
            <person name="Zeng Q."/>
            <person name="Gargeya S."/>
            <person name="Fitzgerald M."/>
            <person name="Haas B."/>
            <person name="Abouelleil A."/>
            <person name="Allen A.W."/>
            <person name="Alvarado L."/>
            <person name="Arachchi H.M."/>
            <person name="Berlin A.M."/>
            <person name="Chapman S.B."/>
            <person name="Gainer-Dewar J."/>
            <person name="Goldberg J."/>
            <person name="Griggs A."/>
            <person name="Gujja S."/>
            <person name="Hansen M."/>
            <person name="Howarth C."/>
            <person name="Imamovic A."/>
            <person name="Ireland A."/>
            <person name="Larimer J."/>
            <person name="McCowan C."/>
            <person name="Murphy C."/>
            <person name="Pearson M."/>
            <person name="Poon T.W."/>
            <person name="Priest M."/>
            <person name="Roberts A."/>
            <person name="Saif S."/>
            <person name="Shea T."/>
            <person name="Sisk P."/>
            <person name="Sykes S."/>
            <person name="Wortman J."/>
            <person name="Nusbaum C."/>
            <person name="Birren B."/>
        </authorList>
    </citation>
    <scope>NUCLEOTIDE SEQUENCE [LARGE SCALE GENOMIC DNA]</scope>
    <source>
        <strain evidence="4">FAR1</strain>
    </source>
</reference>
<dbReference type="VEuPathDB" id="VectorBase:AFAF004219"/>
<name>A0A182Q6U3_9DIPT</name>
<evidence type="ECO:0000256" key="2">
    <source>
        <dbReference type="SAM" id="MobiDB-lite"/>
    </source>
</evidence>
<evidence type="ECO:0000313" key="3">
    <source>
        <dbReference type="EnsemblMetazoa" id="AFAF004219-PA"/>
    </source>
</evidence>
<sequence>MTEVKLLQSMAEIAITGVDYLMRDEHVREALEVTLNHAHALQLCWQEEQAAANVNANPASAAAIQEARLAVQQQQQERRDHRNRLRNLRVRARAEEARLTRVEDRATRRLADNIAEAERVADAALLAEALRFGEPRRRPVRPRTEARTPQASPLQTPREEGTADQNIGRRRRGDPLSAEGLVRRHQYWLRMQREWRARVQAGTRPPLLPGRQRRTRLLPSAEEVERRRVRRRDMERERRHRTSAVAQDEPSPMTANAVAAVMAAATSGR</sequence>
<reference evidence="3" key="2">
    <citation type="submission" date="2020-05" db="UniProtKB">
        <authorList>
            <consortium name="EnsemblMetazoa"/>
        </authorList>
    </citation>
    <scope>IDENTIFICATION</scope>
    <source>
        <strain evidence="3">FAR1</strain>
    </source>
</reference>
<dbReference type="EMBL" id="AXCN02001948">
    <property type="status" value="NOT_ANNOTATED_CDS"/>
    <property type="molecule type" value="Genomic_DNA"/>
</dbReference>
<feature type="coiled-coil region" evidence="1">
    <location>
        <begin position="64"/>
        <end position="105"/>
    </location>
</feature>
<dbReference type="EMBL" id="AXCN02001947">
    <property type="status" value="NOT_ANNOTATED_CDS"/>
    <property type="molecule type" value="Genomic_DNA"/>
</dbReference>
<keyword evidence="4" id="KW-1185">Reference proteome</keyword>
<feature type="region of interest" description="Disordered" evidence="2">
    <location>
        <begin position="228"/>
        <end position="254"/>
    </location>
</feature>
<organism evidence="3 4">
    <name type="scientific">Anopheles farauti</name>
    <dbReference type="NCBI Taxonomy" id="69004"/>
    <lineage>
        <taxon>Eukaryota</taxon>
        <taxon>Metazoa</taxon>
        <taxon>Ecdysozoa</taxon>
        <taxon>Arthropoda</taxon>
        <taxon>Hexapoda</taxon>
        <taxon>Insecta</taxon>
        <taxon>Pterygota</taxon>
        <taxon>Neoptera</taxon>
        <taxon>Endopterygota</taxon>
        <taxon>Diptera</taxon>
        <taxon>Nematocera</taxon>
        <taxon>Culicoidea</taxon>
        <taxon>Culicidae</taxon>
        <taxon>Anophelinae</taxon>
        <taxon>Anopheles</taxon>
    </lineage>
</organism>
<dbReference type="Proteomes" id="UP000075886">
    <property type="component" value="Unassembled WGS sequence"/>
</dbReference>
<dbReference type="AlphaFoldDB" id="A0A182Q6U3"/>
<accession>A0A182Q6U3</accession>
<feature type="compositionally biased region" description="Basic and acidic residues" evidence="2">
    <location>
        <begin position="136"/>
        <end position="146"/>
    </location>
</feature>
<protein>
    <submittedName>
        <fullName evidence="3">Uncharacterized protein</fullName>
    </submittedName>
</protein>
<keyword evidence="1" id="KW-0175">Coiled coil</keyword>
<dbReference type="EnsemblMetazoa" id="AFAF004219-RA">
    <property type="protein sequence ID" value="AFAF004219-PA"/>
    <property type="gene ID" value="AFAF004219"/>
</dbReference>